<organism evidence="2 3">
    <name type="scientific">Mycena albidolilacea</name>
    <dbReference type="NCBI Taxonomy" id="1033008"/>
    <lineage>
        <taxon>Eukaryota</taxon>
        <taxon>Fungi</taxon>
        <taxon>Dikarya</taxon>
        <taxon>Basidiomycota</taxon>
        <taxon>Agaricomycotina</taxon>
        <taxon>Agaricomycetes</taxon>
        <taxon>Agaricomycetidae</taxon>
        <taxon>Agaricales</taxon>
        <taxon>Marasmiineae</taxon>
        <taxon>Mycenaceae</taxon>
        <taxon>Mycena</taxon>
    </lineage>
</organism>
<comment type="caution">
    <text evidence="2">The sequence shown here is derived from an EMBL/GenBank/DDBJ whole genome shotgun (WGS) entry which is preliminary data.</text>
</comment>
<dbReference type="AlphaFoldDB" id="A0AAD6ZDM1"/>
<feature type="region of interest" description="Disordered" evidence="1">
    <location>
        <begin position="324"/>
        <end position="350"/>
    </location>
</feature>
<evidence type="ECO:0008006" key="4">
    <source>
        <dbReference type="Google" id="ProtNLM"/>
    </source>
</evidence>
<evidence type="ECO:0000313" key="3">
    <source>
        <dbReference type="Proteomes" id="UP001218218"/>
    </source>
</evidence>
<dbReference type="EMBL" id="JARIHO010000057">
    <property type="protein sequence ID" value="KAJ7318614.1"/>
    <property type="molecule type" value="Genomic_DNA"/>
</dbReference>
<name>A0AAD6ZDM1_9AGAR</name>
<dbReference type="Proteomes" id="UP001218218">
    <property type="component" value="Unassembled WGS sequence"/>
</dbReference>
<gene>
    <name evidence="2" type="ORF">DFH08DRAFT_971352</name>
</gene>
<proteinExistence type="predicted"/>
<evidence type="ECO:0000313" key="2">
    <source>
        <dbReference type="EMBL" id="KAJ7318614.1"/>
    </source>
</evidence>
<accession>A0AAD6ZDM1</accession>
<evidence type="ECO:0000256" key="1">
    <source>
        <dbReference type="SAM" id="MobiDB-lite"/>
    </source>
</evidence>
<reference evidence="2" key="1">
    <citation type="submission" date="2023-03" db="EMBL/GenBank/DDBJ databases">
        <title>Massive genome expansion in bonnet fungi (Mycena s.s.) driven by repeated elements and novel gene families across ecological guilds.</title>
        <authorList>
            <consortium name="Lawrence Berkeley National Laboratory"/>
            <person name="Harder C.B."/>
            <person name="Miyauchi S."/>
            <person name="Viragh M."/>
            <person name="Kuo A."/>
            <person name="Thoen E."/>
            <person name="Andreopoulos B."/>
            <person name="Lu D."/>
            <person name="Skrede I."/>
            <person name="Drula E."/>
            <person name="Henrissat B."/>
            <person name="Morin E."/>
            <person name="Kohler A."/>
            <person name="Barry K."/>
            <person name="LaButti K."/>
            <person name="Morin E."/>
            <person name="Salamov A."/>
            <person name="Lipzen A."/>
            <person name="Mereny Z."/>
            <person name="Hegedus B."/>
            <person name="Baldrian P."/>
            <person name="Stursova M."/>
            <person name="Weitz H."/>
            <person name="Taylor A."/>
            <person name="Grigoriev I.V."/>
            <person name="Nagy L.G."/>
            <person name="Martin F."/>
            <person name="Kauserud H."/>
        </authorList>
    </citation>
    <scope>NUCLEOTIDE SEQUENCE</scope>
    <source>
        <strain evidence="2">CBHHK002</strain>
    </source>
</reference>
<protein>
    <recommendedName>
        <fullName evidence="4">SAM domain-containing protein</fullName>
    </recommendedName>
</protein>
<sequence length="438" mass="48731">MAEQYQGARGEHPPPYAYYRYPPNYFPPPPVMQQPMEQARLPAHTAQFLLGMTDRLPPLTGREMAVVGMRSVLDNGAFAGSEAGEAANNPTGRKERSSTFQVLVPTPGPNGATTADATLIVNRHNLDAGDFLARIRANMEVREDIPLGWRISNEAKNSVRRLQTVEDAQLAVDTILQKIDNPNRRNEVMLKIADTREKEKAAPAKSATKATEMAYREELTIVKDKLRCESSNHTYCYIPTTGPRVGQHIALTMQDITFWAREMKNGNVPRDCSAAPNCLKTDEIMARQEERKQRSSRPGAGAHVDVNPHIHINLADTPLGQVYRPQREGGDHSALGKRAREESPTDDEPVIVPMDDLLVDLDVKMPAVGFLGHKGALEKAQILYCHQLLHFSEQELIELGIGRGPVKDLVRGAKKILRVKKQQRDNDKENVPEAVVEV</sequence>
<keyword evidence="3" id="KW-1185">Reference proteome</keyword>